<dbReference type="InterPro" id="IPR000573">
    <property type="entry name" value="AconitaseA/IPMdHydase_ssu_swvl"/>
</dbReference>
<name>A0A8J6JQE6_9FIRM</name>
<gene>
    <name evidence="4" type="ORF">H8S62_15295</name>
</gene>
<keyword evidence="5" id="KW-1185">Reference proteome</keyword>
<comment type="similarity">
    <text evidence="1">Belongs to the LeuD family. LeuD type 2 subfamily.</text>
</comment>
<dbReference type="CDD" id="cd01577">
    <property type="entry name" value="IPMI_Swivel"/>
    <property type="match status" value="1"/>
</dbReference>
<evidence type="ECO:0000313" key="5">
    <source>
        <dbReference type="Proteomes" id="UP000607645"/>
    </source>
</evidence>
<dbReference type="InterPro" id="IPR033940">
    <property type="entry name" value="IPMI_Swivel"/>
</dbReference>
<dbReference type="AlphaFoldDB" id="A0A8J6JQE6"/>
<dbReference type="RefSeq" id="WP_155150216.1">
    <property type="nucleotide sequence ID" value="NZ_JACOPQ010000015.1"/>
</dbReference>
<evidence type="ECO:0000256" key="1">
    <source>
        <dbReference type="ARBA" id="ARBA00009869"/>
    </source>
</evidence>
<organism evidence="4 5">
    <name type="scientific">Lawsonibacter faecis</name>
    <dbReference type="NCBI Taxonomy" id="2763052"/>
    <lineage>
        <taxon>Bacteria</taxon>
        <taxon>Bacillati</taxon>
        <taxon>Bacillota</taxon>
        <taxon>Clostridia</taxon>
        <taxon>Eubacteriales</taxon>
        <taxon>Oscillospiraceae</taxon>
        <taxon>Lawsonibacter</taxon>
    </lineage>
</organism>
<dbReference type="Proteomes" id="UP000607645">
    <property type="component" value="Unassembled WGS sequence"/>
</dbReference>
<dbReference type="EMBL" id="JACOPQ010000015">
    <property type="protein sequence ID" value="MBC5738375.1"/>
    <property type="molecule type" value="Genomic_DNA"/>
</dbReference>
<dbReference type="Gene3D" id="3.20.19.10">
    <property type="entry name" value="Aconitase, domain 4"/>
    <property type="match status" value="1"/>
</dbReference>
<dbReference type="InterPro" id="IPR011827">
    <property type="entry name" value="LeuD_type2/HacB/DmdB"/>
</dbReference>
<protein>
    <submittedName>
        <fullName evidence="4">3-isopropylmalate dehydratase</fullName>
    </submittedName>
</protein>
<feature type="domain" description="Aconitase A/isopropylmalate dehydratase small subunit swivel" evidence="3">
    <location>
        <begin position="54"/>
        <end position="101"/>
    </location>
</feature>
<comment type="caution">
    <text evidence="4">The sequence shown here is derived from an EMBL/GenBank/DDBJ whole genome shotgun (WGS) entry which is preliminary data.</text>
</comment>
<evidence type="ECO:0000256" key="2">
    <source>
        <dbReference type="ARBA" id="ARBA00023239"/>
    </source>
</evidence>
<dbReference type="PANTHER" id="PTHR43345:SF2">
    <property type="entry name" value="3-ISOPROPYLMALATE DEHYDRATASE SMALL SUBUNIT 1"/>
    <property type="match status" value="1"/>
</dbReference>
<accession>A0A8J6JQE6</accession>
<dbReference type="InterPro" id="IPR050075">
    <property type="entry name" value="LeuD"/>
</dbReference>
<evidence type="ECO:0000313" key="4">
    <source>
        <dbReference type="EMBL" id="MBC5738375.1"/>
    </source>
</evidence>
<dbReference type="InterPro" id="IPR015928">
    <property type="entry name" value="Aconitase/3IPM_dehydase_swvl"/>
</dbReference>
<dbReference type="NCBIfam" id="TIGR02087">
    <property type="entry name" value="LEUD_arch"/>
    <property type="match status" value="1"/>
</dbReference>
<dbReference type="Pfam" id="PF00694">
    <property type="entry name" value="Aconitase_C"/>
    <property type="match status" value="1"/>
</dbReference>
<dbReference type="PANTHER" id="PTHR43345">
    <property type="entry name" value="3-ISOPROPYLMALATE DEHYDRATASE SMALL SUBUNIT 2-RELATED-RELATED"/>
    <property type="match status" value="1"/>
</dbReference>
<dbReference type="GO" id="GO:0016836">
    <property type="term" value="F:hydro-lyase activity"/>
    <property type="evidence" value="ECO:0007669"/>
    <property type="project" value="InterPro"/>
</dbReference>
<dbReference type="SUPFAM" id="SSF52016">
    <property type="entry name" value="LeuD/IlvD-like"/>
    <property type="match status" value="1"/>
</dbReference>
<keyword evidence="2" id="KW-0456">Lyase</keyword>
<proteinExistence type="inferred from homology"/>
<reference evidence="4" key="1">
    <citation type="submission" date="2020-08" db="EMBL/GenBank/DDBJ databases">
        <title>Genome public.</title>
        <authorList>
            <person name="Liu C."/>
            <person name="Sun Q."/>
        </authorList>
    </citation>
    <scope>NUCLEOTIDE SEQUENCE</scope>
    <source>
        <strain evidence="4">NSJ-52</strain>
    </source>
</reference>
<evidence type="ECO:0000259" key="3">
    <source>
        <dbReference type="Pfam" id="PF00694"/>
    </source>
</evidence>
<sequence>MDIIKGKVIVLGDDVDTDQILPGYAMAEPMDQLGNFAMAGLAGLDFKSVFEPGSIIVAGRNFGCGSSREQAPIALKQVGVSLVMAKGFARIFRRNSINIGMPVWVADIADSLKTGDTVEVDLEKGTVTVGGEARQFAPLSENVLKTLEYGGLIPRVRAELGIKD</sequence>